<name>A0AAU8EE12_9VIRU</name>
<organism evidence="1">
    <name type="scientific">Klebsiella phage vB_Kpn16-P2</name>
    <dbReference type="NCBI Taxonomy" id="3230846"/>
    <lineage>
        <taxon>Viruses</taxon>
    </lineage>
</organism>
<accession>A0AAU8EE12</accession>
<dbReference type="EMBL" id="PP848842">
    <property type="protein sequence ID" value="XCG96139.1"/>
    <property type="molecule type" value="Genomic_DNA"/>
</dbReference>
<evidence type="ECO:0000313" key="1">
    <source>
        <dbReference type="EMBL" id="XCG96139.1"/>
    </source>
</evidence>
<reference evidence="1" key="1">
    <citation type="submission" date="2024-05" db="EMBL/GenBank/DDBJ databases">
        <authorList>
            <person name="Ferriol-Gonzalez C."/>
            <person name="Concha-Eloko R."/>
            <person name="Bernabeu-Gimeno M."/>
            <person name="Fernandez-Cuenca F."/>
            <person name="Canada-Garcia J.E."/>
            <person name="Garcia-Cobos S."/>
            <person name="Sanjuan R."/>
            <person name="Domingo-Calap P."/>
        </authorList>
    </citation>
    <scope>NUCLEOTIDE SEQUENCE</scope>
</reference>
<sequence length="74" mass="8228">MSAEIVDKRNMELVPASVLKQGDHIIDQFKNVLVVTSKGIDYTYCISITTGETFTLSPDKLVQQVHIVVSVHLI</sequence>
<gene>
    <name evidence="1" type="ORF">vBKpn16P2_24</name>
</gene>
<protein>
    <submittedName>
        <fullName evidence="1">Uncharacterized protein</fullName>
    </submittedName>
</protein>
<proteinExistence type="predicted"/>